<accession>A0A839DT48</accession>
<dbReference type="Proteomes" id="UP000569329">
    <property type="component" value="Unassembled WGS sequence"/>
</dbReference>
<gene>
    <name evidence="1" type="ORF">FHX42_001449</name>
</gene>
<keyword evidence="2" id="KW-1185">Reference proteome</keyword>
<reference evidence="1 2" key="1">
    <citation type="submission" date="2020-07" db="EMBL/GenBank/DDBJ databases">
        <title>Sequencing the genomes of 1000 actinobacteria strains.</title>
        <authorList>
            <person name="Klenk H.-P."/>
        </authorList>
    </citation>
    <scope>NUCLEOTIDE SEQUENCE [LARGE SCALE GENOMIC DNA]</scope>
    <source>
        <strain evidence="1 2">DSM 45975</strain>
    </source>
</reference>
<dbReference type="EMBL" id="JACGWZ010000001">
    <property type="protein sequence ID" value="MBA8824120.1"/>
    <property type="molecule type" value="Genomic_DNA"/>
</dbReference>
<sequence>MALLAFLLVSSAHHSPVVTRWVTEVDSDGLVPCDEGSYRQVLYGYCLDSASADSIAAVSSMVLLPPS</sequence>
<protein>
    <submittedName>
        <fullName evidence="1">Uncharacterized protein</fullName>
    </submittedName>
</protein>
<proteinExistence type="predicted"/>
<name>A0A839DT48_9PSEU</name>
<organism evidence="1 2">
    <name type="scientific">Halosaccharopolyspora lacisalsi</name>
    <dbReference type="NCBI Taxonomy" id="1000566"/>
    <lineage>
        <taxon>Bacteria</taxon>
        <taxon>Bacillati</taxon>
        <taxon>Actinomycetota</taxon>
        <taxon>Actinomycetes</taxon>
        <taxon>Pseudonocardiales</taxon>
        <taxon>Pseudonocardiaceae</taxon>
        <taxon>Halosaccharopolyspora</taxon>
    </lineage>
</organism>
<evidence type="ECO:0000313" key="2">
    <source>
        <dbReference type="Proteomes" id="UP000569329"/>
    </source>
</evidence>
<evidence type="ECO:0000313" key="1">
    <source>
        <dbReference type="EMBL" id="MBA8824120.1"/>
    </source>
</evidence>
<comment type="caution">
    <text evidence="1">The sequence shown here is derived from an EMBL/GenBank/DDBJ whole genome shotgun (WGS) entry which is preliminary data.</text>
</comment>
<dbReference type="AlphaFoldDB" id="A0A839DT48"/>